<gene>
    <name evidence="8" type="ORF">HMPREF9194_00898</name>
</gene>
<evidence type="ECO:0000256" key="1">
    <source>
        <dbReference type="ARBA" id="ARBA00007871"/>
    </source>
</evidence>
<dbReference type="InterPro" id="IPR036390">
    <property type="entry name" value="WH_DNA-bd_sf"/>
</dbReference>
<dbReference type="STRING" id="1125699.HMPREF9194_00898"/>
<dbReference type="Proteomes" id="UP000014541">
    <property type="component" value="Unassembled WGS sequence"/>
</dbReference>
<dbReference type="GO" id="GO:0003677">
    <property type="term" value="F:DNA binding"/>
    <property type="evidence" value="ECO:0007669"/>
    <property type="project" value="UniProtKB-KW"/>
</dbReference>
<dbReference type="InterPro" id="IPR050536">
    <property type="entry name" value="DtxR_MntR_Metal-Reg"/>
</dbReference>
<dbReference type="eggNOG" id="COG1321">
    <property type="taxonomic scope" value="Bacteria"/>
</dbReference>
<comment type="caution">
    <text evidence="8">The sequence shown here is derived from an EMBL/GenBank/DDBJ whole genome shotgun (WGS) entry which is preliminary data.</text>
</comment>
<dbReference type="GO" id="GO:0003700">
    <property type="term" value="F:DNA-binding transcription factor activity"/>
    <property type="evidence" value="ECO:0007669"/>
    <property type="project" value="InterPro"/>
</dbReference>
<evidence type="ECO:0000313" key="8">
    <source>
        <dbReference type="EMBL" id="EPF30581.1"/>
    </source>
</evidence>
<dbReference type="GO" id="GO:0046983">
    <property type="term" value="F:protein dimerization activity"/>
    <property type="evidence" value="ECO:0007669"/>
    <property type="project" value="InterPro"/>
</dbReference>
<comment type="similarity">
    <text evidence="1">Belongs to the DtxR/MntR family.</text>
</comment>
<dbReference type="GO" id="GO:0046914">
    <property type="term" value="F:transition metal ion binding"/>
    <property type="evidence" value="ECO:0007669"/>
    <property type="project" value="InterPro"/>
</dbReference>
<dbReference type="InterPro" id="IPR022687">
    <property type="entry name" value="HTH_DTXR"/>
</dbReference>
<dbReference type="SUPFAM" id="SSF46785">
    <property type="entry name" value="Winged helix' DNA-binding domain"/>
    <property type="match status" value="1"/>
</dbReference>
<name>S3K115_TREMA</name>
<keyword evidence="9" id="KW-1185">Reference proteome</keyword>
<dbReference type="InterPro" id="IPR022689">
    <property type="entry name" value="Iron_dep_repressor"/>
</dbReference>
<evidence type="ECO:0000313" key="9">
    <source>
        <dbReference type="Proteomes" id="UP000014541"/>
    </source>
</evidence>
<dbReference type="PANTHER" id="PTHR33238:SF7">
    <property type="entry name" value="IRON-DEPENDENT TRANSCRIPTIONAL REGULATOR"/>
    <property type="match status" value="1"/>
</dbReference>
<keyword evidence="3" id="KW-0805">Transcription regulation</keyword>
<accession>S3K115</accession>
<dbReference type="EMBL" id="ATFF01000006">
    <property type="protein sequence ID" value="EPF30581.1"/>
    <property type="molecule type" value="Genomic_DNA"/>
</dbReference>
<dbReference type="AlphaFoldDB" id="S3K115"/>
<protein>
    <recommendedName>
        <fullName evidence="2">Transcriptional regulator MntR</fullName>
    </recommendedName>
</protein>
<keyword evidence="4" id="KW-0238">DNA-binding</keyword>
<dbReference type="SMART" id="SM00529">
    <property type="entry name" value="HTH_DTXR"/>
    <property type="match status" value="1"/>
</dbReference>
<reference evidence="8 9" key="1">
    <citation type="submission" date="2013-04" db="EMBL/GenBank/DDBJ databases">
        <title>The Genome Sequence of Treponema maltophilum ATCC 51939.</title>
        <authorList>
            <consortium name="The Broad Institute Genomics Platform"/>
            <person name="Earl A."/>
            <person name="Ward D."/>
            <person name="Feldgarden M."/>
            <person name="Gevers D."/>
            <person name="Leonetti C."/>
            <person name="Blanton J.M."/>
            <person name="Dewhirst F.E."/>
            <person name="Izard J."/>
            <person name="Walker B."/>
            <person name="Young S."/>
            <person name="Zeng Q."/>
            <person name="Gargeya S."/>
            <person name="Fitzgerald M."/>
            <person name="Haas B."/>
            <person name="Abouelleil A."/>
            <person name="Allen A.W."/>
            <person name="Alvarado L."/>
            <person name="Arachchi H.M."/>
            <person name="Berlin A.M."/>
            <person name="Chapman S.B."/>
            <person name="Gainer-Dewar J."/>
            <person name="Goldberg J."/>
            <person name="Griggs A."/>
            <person name="Gujja S."/>
            <person name="Hansen M."/>
            <person name="Howarth C."/>
            <person name="Imamovic A."/>
            <person name="Ireland A."/>
            <person name="Larimer J."/>
            <person name="McCowan C."/>
            <person name="Murphy C."/>
            <person name="Pearson M."/>
            <person name="Poon T.W."/>
            <person name="Priest M."/>
            <person name="Roberts A."/>
            <person name="Saif S."/>
            <person name="Shea T."/>
            <person name="Sisk P."/>
            <person name="Sykes S."/>
            <person name="Wortman J."/>
            <person name="Nusbaum C."/>
            <person name="Birren B."/>
        </authorList>
    </citation>
    <scope>NUCLEOTIDE SEQUENCE [LARGE SCALE GENOMIC DNA]</scope>
    <source>
        <strain evidence="8 9">ATCC 51939</strain>
    </source>
</reference>
<sequence>MTQSLEDYLETIGNLAQGGNMPRVKDIAATLKLSKPSVHVALHLLEDKGMIEHEPYGDIIITELGRQKYLEIKHKHDTISSFLQTNLGISPENANKDACLMEHFLSDETLEKIESCVKNAKTTCALCPENASSQSAAALTAESLSTAKLRPKTEKRA</sequence>
<dbReference type="OrthoDB" id="9794394at2"/>
<dbReference type="PANTHER" id="PTHR33238">
    <property type="entry name" value="IRON (METAL) DEPENDENT REPRESSOR, DTXR FAMILY"/>
    <property type="match status" value="1"/>
</dbReference>
<evidence type="ECO:0000256" key="6">
    <source>
        <dbReference type="ARBA" id="ARBA00025185"/>
    </source>
</evidence>
<feature type="domain" description="HTH dtxR-type" evidence="7">
    <location>
        <begin position="1"/>
        <end position="62"/>
    </location>
</feature>
<keyword evidence="5" id="KW-0804">Transcription</keyword>
<dbReference type="PROSITE" id="PS50944">
    <property type="entry name" value="HTH_DTXR"/>
    <property type="match status" value="1"/>
</dbReference>
<dbReference type="InterPro" id="IPR001367">
    <property type="entry name" value="Fe_dep_repressor"/>
</dbReference>
<dbReference type="Gene3D" id="1.10.60.10">
    <property type="entry name" value="Iron dependent repressor, metal binding and dimerisation domain"/>
    <property type="match status" value="1"/>
</dbReference>
<evidence type="ECO:0000256" key="2">
    <source>
        <dbReference type="ARBA" id="ARBA00022386"/>
    </source>
</evidence>
<dbReference type="RefSeq" id="WP_016525192.1">
    <property type="nucleotide sequence ID" value="NZ_KE332518.1"/>
</dbReference>
<dbReference type="InterPro" id="IPR036388">
    <property type="entry name" value="WH-like_DNA-bd_sf"/>
</dbReference>
<dbReference type="PATRIC" id="fig|1125699.3.peg.916"/>
<evidence type="ECO:0000259" key="7">
    <source>
        <dbReference type="PROSITE" id="PS50944"/>
    </source>
</evidence>
<organism evidence="8 9">
    <name type="scientific">Treponema maltophilum ATCC 51939</name>
    <dbReference type="NCBI Taxonomy" id="1125699"/>
    <lineage>
        <taxon>Bacteria</taxon>
        <taxon>Pseudomonadati</taxon>
        <taxon>Spirochaetota</taxon>
        <taxon>Spirochaetia</taxon>
        <taxon>Spirochaetales</taxon>
        <taxon>Treponemataceae</taxon>
        <taxon>Treponema</taxon>
    </lineage>
</organism>
<proteinExistence type="inferred from homology"/>
<dbReference type="Pfam" id="PF01325">
    <property type="entry name" value="Fe_dep_repress"/>
    <property type="match status" value="1"/>
</dbReference>
<comment type="function">
    <text evidence="6">In the presence of manganese, represses expression of mntH and mntS. Up-regulates expression of mntP.</text>
</comment>
<evidence type="ECO:0000256" key="5">
    <source>
        <dbReference type="ARBA" id="ARBA00023163"/>
    </source>
</evidence>
<dbReference type="Gene3D" id="1.10.10.10">
    <property type="entry name" value="Winged helix-like DNA-binding domain superfamily/Winged helix DNA-binding domain"/>
    <property type="match status" value="1"/>
</dbReference>
<dbReference type="Pfam" id="PF02742">
    <property type="entry name" value="Fe_dep_repr_C"/>
    <property type="match status" value="1"/>
</dbReference>
<dbReference type="InterPro" id="IPR036421">
    <property type="entry name" value="Fe_dep_repressor_sf"/>
</dbReference>
<evidence type="ECO:0000256" key="3">
    <source>
        <dbReference type="ARBA" id="ARBA00023015"/>
    </source>
</evidence>
<dbReference type="HOGENOM" id="CLU_069532_3_2_12"/>
<evidence type="ECO:0000256" key="4">
    <source>
        <dbReference type="ARBA" id="ARBA00023125"/>
    </source>
</evidence>
<dbReference type="SUPFAM" id="SSF47979">
    <property type="entry name" value="Iron-dependent repressor protein, dimerization domain"/>
    <property type="match status" value="1"/>
</dbReference>